<dbReference type="InterPro" id="IPR005064">
    <property type="entry name" value="BUG"/>
</dbReference>
<dbReference type="EMBL" id="JANJOU010000019">
    <property type="protein sequence ID" value="MCR0984202.1"/>
    <property type="molecule type" value="Genomic_DNA"/>
</dbReference>
<evidence type="ECO:0000313" key="4">
    <source>
        <dbReference type="Proteomes" id="UP001524642"/>
    </source>
</evidence>
<sequence>MTALTRRALAATSLAALAAPRLARAQGGAQGSTQGSFPSRPVTMVIPFAPGGPTDIVGRLLAEAMAKDMGQPVVVENSTGAGGTIGAQRVATARPDGYTVLLHHIGMGVIPTMYRRLAYDPVNGFEPLGLVTEVPMTLVTRKDMPANNLAELVAYMKSQGDRFNLADAGIGSSSALCGALFANAIGARPTIIPFRGTGPAMQEILGGRVDLLCDQTTQTTEYIRGGNVKVFATPSRTRIATLPEIPTTAEGGLPDFVVTVWHGLYAPKGTPAPVCARLTASLQAALRDPRIVQRFSEIGTAPVSQADATPEAHQRFWTADIAKWKPVIEATSAYAD</sequence>
<dbReference type="Gene3D" id="3.40.190.10">
    <property type="entry name" value="Periplasmic binding protein-like II"/>
    <property type="match status" value="1"/>
</dbReference>
<dbReference type="Proteomes" id="UP001524642">
    <property type="component" value="Unassembled WGS sequence"/>
</dbReference>
<organism evidence="3 4">
    <name type="scientific">Roseomonas populi</name>
    <dbReference type="NCBI Taxonomy" id="3121582"/>
    <lineage>
        <taxon>Bacteria</taxon>
        <taxon>Pseudomonadati</taxon>
        <taxon>Pseudomonadota</taxon>
        <taxon>Alphaproteobacteria</taxon>
        <taxon>Acetobacterales</taxon>
        <taxon>Roseomonadaceae</taxon>
        <taxon>Roseomonas</taxon>
    </lineage>
</organism>
<keyword evidence="4" id="KW-1185">Reference proteome</keyword>
<dbReference type="RefSeq" id="WP_257717860.1">
    <property type="nucleotide sequence ID" value="NZ_JANJOU010000019.1"/>
</dbReference>
<dbReference type="PANTHER" id="PTHR42928:SF5">
    <property type="entry name" value="BLR1237 PROTEIN"/>
    <property type="match status" value="1"/>
</dbReference>
<evidence type="ECO:0000256" key="1">
    <source>
        <dbReference type="ARBA" id="ARBA00006987"/>
    </source>
</evidence>
<comment type="similarity">
    <text evidence="1">Belongs to the UPF0065 (bug) family.</text>
</comment>
<dbReference type="InterPro" id="IPR042100">
    <property type="entry name" value="Bug_dom1"/>
</dbReference>
<protein>
    <submittedName>
        <fullName evidence="3">Tripartite tricarboxylate transporter substrate-binding protein</fullName>
    </submittedName>
</protein>
<feature type="signal peptide" evidence="2">
    <location>
        <begin position="1"/>
        <end position="18"/>
    </location>
</feature>
<dbReference type="PIRSF" id="PIRSF017082">
    <property type="entry name" value="YflP"/>
    <property type="match status" value="1"/>
</dbReference>
<feature type="chain" id="PRO_5046624752" evidence="2">
    <location>
        <begin position="19"/>
        <end position="336"/>
    </location>
</feature>
<accession>A0ABT1X7V9</accession>
<dbReference type="SUPFAM" id="SSF53850">
    <property type="entry name" value="Periplasmic binding protein-like II"/>
    <property type="match status" value="1"/>
</dbReference>
<reference evidence="3 4" key="1">
    <citation type="submission" date="2022-06" db="EMBL/GenBank/DDBJ databases">
        <title>Roseomonas CN29.</title>
        <authorList>
            <person name="Cheng Y."/>
            <person name="He X."/>
        </authorList>
    </citation>
    <scope>NUCLEOTIDE SEQUENCE [LARGE SCALE GENOMIC DNA]</scope>
    <source>
        <strain evidence="3 4">CN29</strain>
    </source>
</reference>
<dbReference type="Pfam" id="PF03401">
    <property type="entry name" value="TctC"/>
    <property type="match status" value="1"/>
</dbReference>
<gene>
    <name evidence="3" type="ORF">NRP21_19275</name>
</gene>
<evidence type="ECO:0000313" key="3">
    <source>
        <dbReference type="EMBL" id="MCR0984202.1"/>
    </source>
</evidence>
<dbReference type="Gene3D" id="3.40.190.150">
    <property type="entry name" value="Bordetella uptake gene, domain 1"/>
    <property type="match status" value="1"/>
</dbReference>
<comment type="caution">
    <text evidence="3">The sequence shown here is derived from an EMBL/GenBank/DDBJ whole genome shotgun (WGS) entry which is preliminary data.</text>
</comment>
<keyword evidence="2" id="KW-0732">Signal</keyword>
<evidence type="ECO:0000256" key="2">
    <source>
        <dbReference type="SAM" id="SignalP"/>
    </source>
</evidence>
<proteinExistence type="inferred from homology"/>
<dbReference type="PANTHER" id="PTHR42928">
    <property type="entry name" value="TRICARBOXYLATE-BINDING PROTEIN"/>
    <property type="match status" value="1"/>
</dbReference>
<name>A0ABT1X7V9_9PROT</name>